<evidence type="ECO:0000256" key="1">
    <source>
        <dbReference type="ARBA" id="ARBA00023267"/>
    </source>
</evidence>
<evidence type="ECO:0000256" key="2">
    <source>
        <dbReference type="SAM" id="MobiDB-lite"/>
    </source>
</evidence>
<dbReference type="InterPro" id="IPR001882">
    <property type="entry name" value="Biotin_BS"/>
</dbReference>
<keyword evidence="1" id="KW-0092">Biotin</keyword>
<feature type="domain" description="Lipoyl-binding" evidence="3">
    <location>
        <begin position="43"/>
        <end position="114"/>
    </location>
</feature>
<name>A0A1H0Y9Y3_9LACT</name>
<dbReference type="Pfam" id="PF00364">
    <property type="entry name" value="Biotin_lipoyl"/>
    <property type="match status" value="1"/>
</dbReference>
<feature type="region of interest" description="Disordered" evidence="2">
    <location>
        <begin position="24"/>
        <end position="49"/>
    </location>
</feature>
<dbReference type="SUPFAM" id="SSF51230">
    <property type="entry name" value="Single hybrid motif"/>
    <property type="match status" value="1"/>
</dbReference>
<dbReference type="FunFam" id="2.40.50.100:FF:000003">
    <property type="entry name" value="Acetyl-CoA carboxylase biotin carboxyl carrier protein"/>
    <property type="match status" value="1"/>
</dbReference>
<dbReference type="EMBL" id="FNJW01000008">
    <property type="protein sequence ID" value="SDQ11968.1"/>
    <property type="molecule type" value="Genomic_DNA"/>
</dbReference>
<dbReference type="InterPro" id="IPR050709">
    <property type="entry name" value="Biotin_Carboxyl_Carrier/Decarb"/>
</dbReference>
<dbReference type="PROSITE" id="PS50968">
    <property type="entry name" value="BIOTINYL_LIPOYL"/>
    <property type="match status" value="1"/>
</dbReference>
<dbReference type="PROSITE" id="PS00188">
    <property type="entry name" value="BIOTIN"/>
    <property type="match status" value="1"/>
</dbReference>
<dbReference type="InterPro" id="IPR011053">
    <property type="entry name" value="Single_hybrid_motif"/>
</dbReference>
<reference evidence="5" key="1">
    <citation type="submission" date="2016-10" db="EMBL/GenBank/DDBJ databases">
        <authorList>
            <person name="Varghese N."/>
            <person name="Submissions S."/>
        </authorList>
    </citation>
    <scope>NUCLEOTIDE SEQUENCE [LARGE SCALE GENOMIC DNA]</scope>
    <source>
        <strain evidence="5">MPL-11</strain>
    </source>
</reference>
<dbReference type="Proteomes" id="UP000199481">
    <property type="component" value="Unassembled WGS sequence"/>
</dbReference>
<protein>
    <submittedName>
        <fullName evidence="4">Biotin-requiring enzyme</fullName>
    </submittedName>
</protein>
<dbReference type="CDD" id="cd06850">
    <property type="entry name" value="biotinyl_domain"/>
    <property type="match status" value="1"/>
</dbReference>
<dbReference type="PANTHER" id="PTHR45266:SF3">
    <property type="entry name" value="OXALOACETATE DECARBOXYLASE ALPHA CHAIN"/>
    <property type="match status" value="1"/>
</dbReference>
<evidence type="ECO:0000259" key="3">
    <source>
        <dbReference type="PROSITE" id="PS50968"/>
    </source>
</evidence>
<dbReference type="RefSeq" id="WP_089975378.1">
    <property type="nucleotide sequence ID" value="NZ_CP084916.1"/>
</dbReference>
<dbReference type="PANTHER" id="PTHR45266">
    <property type="entry name" value="OXALOACETATE DECARBOXYLASE ALPHA CHAIN"/>
    <property type="match status" value="1"/>
</dbReference>
<dbReference type="Gene3D" id="2.40.50.100">
    <property type="match status" value="1"/>
</dbReference>
<accession>A0A1H0Y9Y3</accession>
<dbReference type="OrthoDB" id="9812676at2"/>
<organism evidence="4 5">
    <name type="scientific">Carnobacterium viridans</name>
    <dbReference type="NCBI Taxonomy" id="174587"/>
    <lineage>
        <taxon>Bacteria</taxon>
        <taxon>Bacillati</taxon>
        <taxon>Bacillota</taxon>
        <taxon>Bacilli</taxon>
        <taxon>Lactobacillales</taxon>
        <taxon>Carnobacteriaceae</taxon>
        <taxon>Carnobacterium</taxon>
    </lineage>
</organism>
<proteinExistence type="predicted"/>
<gene>
    <name evidence="4" type="ORF">SAMN04487752_0805</name>
</gene>
<keyword evidence="5" id="KW-1185">Reference proteome</keyword>
<evidence type="ECO:0000313" key="4">
    <source>
        <dbReference type="EMBL" id="SDQ11968.1"/>
    </source>
</evidence>
<feature type="compositionally biased region" description="Polar residues" evidence="2">
    <location>
        <begin position="33"/>
        <end position="46"/>
    </location>
</feature>
<dbReference type="AlphaFoldDB" id="A0A1H0Y9Y3"/>
<evidence type="ECO:0000313" key="5">
    <source>
        <dbReference type="Proteomes" id="UP000199481"/>
    </source>
</evidence>
<dbReference type="InterPro" id="IPR000089">
    <property type="entry name" value="Biotin_lipoyl"/>
</dbReference>
<sequence>MKNYEITVNGKVYQVSIKEIAGELNKNKEKEPTSSAKSNENQSDEVTISAPMPGRILSVKVQENQTVNAGETVCLLEAMKMENEIVASVDGVVSQIKVHSNQAVEAGEVLLLITPN</sequence>